<dbReference type="OrthoDB" id="6256369at2759"/>
<feature type="coiled-coil region" evidence="1">
    <location>
        <begin position="79"/>
        <end position="174"/>
    </location>
</feature>
<dbReference type="Pfam" id="PF10506">
    <property type="entry name" value="USHBP1_PDZ-bd"/>
    <property type="match status" value="1"/>
</dbReference>
<dbReference type="PANTHER" id="PTHR23347:SF6">
    <property type="entry name" value="FI17904P1"/>
    <property type="match status" value="1"/>
</dbReference>
<name>A0A4Y2IX98_ARAVE</name>
<feature type="domain" description="Harmonin-binding protein USHBP1 PDZ-binding" evidence="2">
    <location>
        <begin position="88"/>
        <end position="153"/>
    </location>
</feature>
<dbReference type="InterPro" id="IPR040171">
    <property type="entry name" value="USBP1-like"/>
</dbReference>
<comment type="caution">
    <text evidence="3">The sequence shown here is derived from an EMBL/GenBank/DDBJ whole genome shotgun (WGS) entry which is preliminary data.</text>
</comment>
<keyword evidence="4" id="KW-1185">Reference proteome</keyword>
<dbReference type="Proteomes" id="UP000499080">
    <property type="component" value="Unassembled WGS sequence"/>
</dbReference>
<evidence type="ECO:0000313" key="3">
    <source>
        <dbReference type="EMBL" id="GBM82295.1"/>
    </source>
</evidence>
<dbReference type="PANTHER" id="PTHR23347">
    <property type="entry name" value="COLORECTAL MUTANT CANCER PROTEIN MCC PROTEIN -RELATED"/>
    <property type="match status" value="1"/>
</dbReference>
<dbReference type="AlphaFoldDB" id="A0A4Y2IX98"/>
<protein>
    <submittedName>
        <fullName evidence="3">Colorectal mutant cancer protein</fullName>
    </submittedName>
</protein>
<evidence type="ECO:0000256" key="1">
    <source>
        <dbReference type="SAM" id="Coils"/>
    </source>
</evidence>
<accession>A0A4Y2IX98</accession>
<dbReference type="EMBL" id="BGPR01003002">
    <property type="protein sequence ID" value="GBM82295.1"/>
    <property type="molecule type" value="Genomic_DNA"/>
</dbReference>
<organism evidence="3 4">
    <name type="scientific">Araneus ventricosus</name>
    <name type="common">Orbweaver spider</name>
    <name type="synonym">Epeira ventricosa</name>
    <dbReference type="NCBI Taxonomy" id="182803"/>
    <lineage>
        <taxon>Eukaryota</taxon>
        <taxon>Metazoa</taxon>
        <taxon>Ecdysozoa</taxon>
        <taxon>Arthropoda</taxon>
        <taxon>Chelicerata</taxon>
        <taxon>Arachnida</taxon>
        <taxon>Araneae</taxon>
        <taxon>Araneomorphae</taxon>
        <taxon>Entelegynae</taxon>
        <taxon>Araneoidea</taxon>
        <taxon>Araneidae</taxon>
        <taxon>Araneus</taxon>
    </lineage>
</organism>
<reference evidence="3 4" key="1">
    <citation type="journal article" date="2019" name="Sci. Rep.">
        <title>Orb-weaving spider Araneus ventricosus genome elucidates the spidroin gene catalogue.</title>
        <authorList>
            <person name="Kono N."/>
            <person name="Nakamura H."/>
            <person name="Ohtoshi R."/>
            <person name="Moran D.A.P."/>
            <person name="Shinohara A."/>
            <person name="Yoshida Y."/>
            <person name="Fujiwara M."/>
            <person name="Mori M."/>
            <person name="Tomita M."/>
            <person name="Arakawa K."/>
        </authorList>
    </citation>
    <scope>NUCLEOTIDE SEQUENCE [LARGE SCALE GENOMIC DNA]</scope>
</reference>
<keyword evidence="1" id="KW-0175">Coiled coil</keyword>
<proteinExistence type="predicted"/>
<dbReference type="InterPro" id="IPR019536">
    <property type="entry name" value="USHBP1_PDZ-bd"/>
</dbReference>
<gene>
    <name evidence="3" type="primary">MCC_1</name>
    <name evidence="3" type="ORF">AVEN_149620_1</name>
</gene>
<evidence type="ECO:0000259" key="2">
    <source>
        <dbReference type="Pfam" id="PF10506"/>
    </source>
</evidence>
<evidence type="ECO:0000313" key="4">
    <source>
        <dbReference type="Proteomes" id="UP000499080"/>
    </source>
</evidence>
<sequence>MSETKGFTFQEEKAEFKAQVYLLEKEKTSLELQLSSREAQEQAYLVQIEHFKSEFQEQAELIDKLKASNINQKNVGINESETAEKINKLKSRIQELVQTIEKVTKNSEMSAQQSVEFVNDLKRTNSALVIAFEKAKKKQQTKVKKLEMQMSSLTERHNAQVRMLKQRIAMLENETGHRLLQTSSSSDLPI</sequence>